<dbReference type="Gene3D" id="3.30.160.20">
    <property type="match status" value="1"/>
</dbReference>
<feature type="domain" description="Prokaryotic-type class I peptide chain release factors" evidence="7">
    <location>
        <begin position="228"/>
        <end position="244"/>
    </location>
</feature>
<dbReference type="PROSITE" id="PS00745">
    <property type="entry name" value="RF_PROK_I"/>
    <property type="match status" value="1"/>
</dbReference>
<evidence type="ECO:0000256" key="4">
    <source>
        <dbReference type="ARBA" id="ARBA00022917"/>
    </source>
</evidence>
<dbReference type="GO" id="GO:0016149">
    <property type="term" value="F:translation release factor activity, codon specific"/>
    <property type="evidence" value="ECO:0007669"/>
    <property type="project" value="InterPro"/>
</dbReference>
<dbReference type="PANTHER" id="PTHR43804">
    <property type="entry name" value="LD18447P"/>
    <property type="match status" value="1"/>
</dbReference>
<dbReference type="Proteomes" id="UP000249762">
    <property type="component" value="Unassembled WGS sequence"/>
</dbReference>
<dbReference type="InterPro" id="IPR045853">
    <property type="entry name" value="Pep_chain_release_fac_I_sf"/>
</dbReference>
<evidence type="ECO:0000259" key="7">
    <source>
        <dbReference type="PROSITE" id="PS00745"/>
    </source>
</evidence>
<dbReference type="Gene3D" id="6.10.140.1950">
    <property type="match status" value="1"/>
</dbReference>
<evidence type="ECO:0000256" key="2">
    <source>
        <dbReference type="ARBA" id="ARBA00010835"/>
    </source>
</evidence>
<keyword evidence="4" id="KW-0648">Protein biosynthesis</keyword>
<name>A0A328PJI9_9MOLU</name>
<organism evidence="8 9">
    <name type="scientific">Mycoplasma wenyonii</name>
    <dbReference type="NCBI Taxonomy" id="65123"/>
    <lineage>
        <taxon>Bacteria</taxon>
        <taxon>Bacillati</taxon>
        <taxon>Mycoplasmatota</taxon>
        <taxon>Mollicutes</taxon>
        <taxon>Mycoplasmataceae</taxon>
        <taxon>Mycoplasma</taxon>
    </lineage>
</organism>
<comment type="function">
    <text evidence="1">Peptide chain release factor 1 directs the termination of translation in response to the peptide chain termination codons UAG and UAA.</text>
</comment>
<sequence>MIYNSKLYSFLDSISEKQKQLEEKVLLDTSSLKNVSLQKELSRNRELVSKFSTYKKLIADYEECKASSSQEKNQELKLLLDEECSELTKKISQLESEFKSELLPDNKYDEKNIVIEMHSAAGGEEAAIFVSNLFDSYKKYAQENKWKLSVVELRESEKGLSFITFRLSGKKVYSKMKYESGVHRVQRVPETESKGRVHTSTITVSVLPEADEIEVQIDPSELRIDVYRASGAGGQHVNKTESAVRIIHLPTNIMVSCQQERSQLLNKEIALKILKAKIQDRERKLQQEEQFTNLKQQIGKGERAEKIRTYNYPQNRMTDHRILLTINNLTSIMEGNLSQIHQQLSLKEQEDWFNNLADNYSISSN</sequence>
<evidence type="ECO:0000313" key="9">
    <source>
        <dbReference type="Proteomes" id="UP000249762"/>
    </source>
</evidence>
<keyword evidence="9" id="KW-1185">Reference proteome</keyword>
<dbReference type="InterPro" id="IPR000352">
    <property type="entry name" value="Pep_chain_release_fac_I"/>
</dbReference>
<dbReference type="OrthoDB" id="9806673at2"/>
<dbReference type="Gene3D" id="3.30.70.1660">
    <property type="match status" value="1"/>
</dbReference>
<evidence type="ECO:0000256" key="6">
    <source>
        <dbReference type="NCBIfam" id="TIGR00019"/>
    </source>
</evidence>
<evidence type="ECO:0000256" key="5">
    <source>
        <dbReference type="ARBA" id="ARBA00050039"/>
    </source>
</evidence>
<protein>
    <recommendedName>
        <fullName evidence="5 6">Peptide chain release factor 1</fullName>
    </recommendedName>
</protein>
<dbReference type="RefSeq" id="WP_112664958.1">
    <property type="nucleotide sequence ID" value="NZ_QKVO01000001.1"/>
</dbReference>
<dbReference type="InterPro" id="IPR050057">
    <property type="entry name" value="Prokaryotic/Mito_RF"/>
</dbReference>
<comment type="similarity">
    <text evidence="2">Belongs to the prokaryotic/mitochondrial release factor family.</text>
</comment>
<dbReference type="GO" id="GO:0005737">
    <property type="term" value="C:cytoplasm"/>
    <property type="evidence" value="ECO:0007669"/>
    <property type="project" value="UniProtKB-ARBA"/>
</dbReference>
<evidence type="ECO:0000313" key="8">
    <source>
        <dbReference type="EMBL" id="RAO95293.1"/>
    </source>
</evidence>
<accession>A0A328PJI9</accession>
<dbReference type="InterPro" id="IPR005139">
    <property type="entry name" value="PCRF"/>
</dbReference>
<proteinExistence type="inferred from homology"/>
<dbReference type="EMBL" id="QKVO01000001">
    <property type="protein sequence ID" value="RAO95293.1"/>
    <property type="molecule type" value="Genomic_DNA"/>
</dbReference>
<dbReference type="SUPFAM" id="SSF75620">
    <property type="entry name" value="Release factor"/>
    <property type="match status" value="1"/>
</dbReference>
<dbReference type="InterPro" id="IPR004373">
    <property type="entry name" value="RF-1"/>
</dbReference>
<dbReference type="Pfam" id="PF03462">
    <property type="entry name" value="PCRF"/>
    <property type="match status" value="1"/>
</dbReference>
<dbReference type="Pfam" id="PF00472">
    <property type="entry name" value="RF-1"/>
    <property type="match status" value="1"/>
</dbReference>
<dbReference type="NCBIfam" id="NF001859">
    <property type="entry name" value="PRK00591.1"/>
    <property type="match status" value="1"/>
</dbReference>
<evidence type="ECO:0000256" key="3">
    <source>
        <dbReference type="ARBA" id="ARBA00022481"/>
    </source>
</evidence>
<dbReference type="NCBIfam" id="TIGR00019">
    <property type="entry name" value="prfA"/>
    <property type="match status" value="1"/>
</dbReference>
<dbReference type="FunFam" id="3.30.70.1660:FF:000002">
    <property type="entry name" value="Peptide chain release factor 1"/>
    <property type="match status" value="1"/>
</dbReference>
<evidence type="ECO:0000256" key="1">
    <source>
        <dbReference type="ARBA" id="ARBA00002986"/>
    </source>
</evidence>
<comment type="caution">
    <text evidence="8">The sequence shown here is derived from an EMBL/GenBank/DDBJ whole genome shotgun (WGS) entry which is preliminary data.</text>
</comment>
<dbReference type="SMART" id="SM00937">
    <property type="entry name" value="PCRF"/>
    <property type="match status" value="1"/>
</dbReference>
<dbReference type="FunFam" id="3.30.160.20:FF:000004">
    <property type="entry name" value="Peptide chain release factor 1"/>
    <property type="match status" value="1"/>
</dbReference>
<dbReference type="PANTHER" id="PTHR43804:SF7">
    <property type="entry name" value="LD18447P"/>
    <property type="match status" value="1"/>
</dbReference>
<keyword evidence="3" id="KW-0488">Methylation</keyword>
<dbReference type="AlphaFoldDB" id="A0A328PJI9"/>
<reference evidence="9" key="1">
    <citation type="submission" date="2018-06" db="EMBL/GenBank/DDBJ databases">
        <authorList>
            <person name="Martinez Ocampo F."/>
            <person name="Quiroz Castaneda R.E."/>
            <person name="Rojas Lopez X."/>
        </authorList>
    </citation>
    <scope>NUCLEOTIDE SEQUENCE [LARGE SCALE GENOMIC DNA]</scope>
    <source>
        <strain evidence="9">INIFAP02</strain>
    </source>
</reference>
<gene>
    <name evidence="8" type="primary">prfA</name>
    <name evidence="8" type="ORF">DNK47_00325</name>
</gene>